<dbReference type="GO" id="GO:0005886">
    <property type="term" value="C:plasma membrane"/>
    <property type="evidence" value="ECO:0007669"/>
    <property type="project" value="TreeGrafter"/>
</dbReference>
<comment type="caution">
    <text evidence="12">The sequence shown here is derived from an EMBL/GenBank/DDBJ whole genome shotgun (WGS) entry which is preliminary data.</text>
</comment>
<dbReference type="Gene3D" id="1.20.1110.10">
    <property type="entry name" value="Calcium-transporting ATPase, transmembrane domain"/>
    <property type="match status" value="2"/>
</dbReference>
<dbReference type="Gene3D" id="2.70.150.10">
    <property type="entry name" value="Calcium-transporting ATPase, cytoplasmic transduction domain A"/>
    <property type="match status" value="1"/>
</dbReference>
<dbReference type="PROSITE" id="PS00154">
    <property type="entry name" value="ATPASE_E1_E2"/>
    <property type="match status" value="1"/>
</dbReference>
<dbReference type="PANTHER" id="PTHR43294:SF20">
    <property type="entry name" value="P-TYPE ATPASE"/>
    <property type="match status" value="1"/>
</dbReference>
<dbReference type="SFLD" id="SFLDG00002">
    <property type="entry name" value="C1.7:_P-type_atpase_like"/>
    <property type="match status" value="1"/>
</dbReference>
<feature type="compositionally biased region" description="Basic and acidic residues" evidence="8">
    <location>
        <begin position="721"/>
        <end position="736"/>
    </location>
</feature>
<feature type="domain" description="Cation-transporting P-type ATPase C-terminal" evidence="11">
    <location>
        <begin position="885"/>
        <end position="1162"/>
    </location>
</feature>
<evidence type="ECO:0000256" key="2">
    <source>
        <dbReference type="ARBA" id="ARBA00022692"/>
    </source>
</evidence>
<dbReference type="GO" id="GO:0006883">
    <property type="term" value="P:intracellular sodium ion homeostasis"/>
    <property type="evidence" value="ECO:0007669"/>
    <property type="project" value="TreeGrafter"/>
</dbReference>
<feature type="transmembrane region" description="Helical" evidence="9">
    <location>
        <begin position="868"/>
        <end position="886"/>
    </location>
</feature>
<comment type="subcellular location">
    <subcellularLocation>
        <location evidence="1">Membrane</location>
        <topology evidence="1">Multi-pass membrane protein</topology>
    </subcellularLocation>
</comment>
<dbReference type="InterPro" id="IPR050510">
    <property type="entry name" value="Cation_transp_ATPase_P-type"/>
</dbReference>
<dbReference type="GO" id="GO:0005391">
    <property type="term" value="F:P-type sodium:potassium-exchanging transporter activity"/>
    <property type="evidence" value="ECO:0007669"/>
    <property type="project" value="TreeGrafter"/>
</dbReference>
<dbReference type="InterPro" id="IPR006068">
    <property type="entry name" value="ATPase_P-typ_cation-transptr_C"/>
</dbReference>
<dbReference type="GO" id="GO:1902600">
    <property type="term" value="P:proton transmembrane transport"/>
    <property type="evidence" value="ECO:0007669"/>
    <property type="project" value="TreeGrafter"/>
</dbReference>
<keyword evidence="6 9" id="KW-1133">Transmembrane helix</keyword>
<dbReference type="NCBIfam" id="TIGR01494">
    <property type="entry name" value="ATPase_P-type"/>
    <property type="match status" value="1"/>
</dbReference>
<keyword evidence="2 9" id="KW-0812">Transmembrane</keyword>
<dbReference type="Pfam" id="PF13246">
    <property type="entry name" value="Cation_ATPase"/>
    <property type="match status" value="1"/>
</dbReference>
<evidence type="ECO:0000256" key="5">
    <source>
        <dbReference type="ARBA" id="ARBA00022967"/>
    </source>
</evidence>
<proteinExistence type="predicted"/>
<dbReference type="SFLD" id="SFLDF00027">
    <property type="entry name" value="p-type_atpase"/>
    <property type="match status" value="1"/>
</dbReference>
<dbReference type="PANTHER" id="PTHR43294">
    <property type="entry name" value="SODIUM/POTASSIUM-TRANSPORTING ATPASE SUBUNIT ALPHA"/>
    <property type="match status" value="1"/>
</dbReference>
<dbReference type="GO" id="GO:1990573">
    <property type="term" value="P:potassium ion import across plasma membrane"/>
    <property type="evidence" value="ECO:0007669"/>
    <property type="project" value="TreeGrafter"/>
</dbReference>
<feature type="region of interest" description="Disordered" evidence="8">
    <location>
        <begin position="1"/>
        <end position="74"/>
    </location>
</feature>
<dbReference type="Gene3D" id="3.40.50.1000">
    <property type="entry name" value="HAD superfamily/HAD-like"/>
    <property type="match status" value="1"/>
</dbReference>
<accession>A0AA36IYW8</accession>
<dbReference type="EMBL" id="CAUJNA010003216">
    <property type="protein sequence ID" value="CAJ1396012.1"/>
    <property type="molecule type" value="Genomic_DNA"/>
</dbReference>
<evidence type="ECO:0000256" key="9">
    <source>
        <dbReference type="SAM" id="Phobius"/>
    </source>
</evidence>
<dbReference type="Proteomes" id="UP001178507">
    <property type="component" value="Unassembled WGS sequence"/>
</dbReference>
<dbReference type="SUPFAM" id="SSF81665">
    <property type="entry name" value="Calcium ATPase, transmembrane domain M"/>
    <property type="match status" value="1"/>
</dbReference>
<gene>
    <name evidence="12" type="ORF">EVOR1521_LOCUS20303</name>
</gene>
<evidence type="ECO:0000256" key="3">
    <source>
        <dbReference type="ARBA" id="ARBA00022741"/>
    </source>
</evidence>
<feature type="transmembrane region" description="Helical" evidence="9">
    <location>
        <begin position="253"/>
        <end position="273"/>
    </location>
</feature>
<evidence type="ECO:0000313" key="13">
    <source>
        <dbReference type="Proteomes" id="UP001178507"/>
    </source>
</evidence>
<keyword evidence="7 9" id="KW-0472">Membrane</keyword>
<dbReference type="InterPro" id="IPR023299">
    <property type="entry name" value="ATPase_P-typ_cyto_dom_N"/>
</dbReference>
<feature type="compositionally biased region" description="Gly residues" evidence="8">
    <location>
        <begin position="32"/>
        <end position="44"/>
    </location>
</feature>
<evidence type="ECO:0000256" key="6">
    <source>
        <dbReference type="ARBA" id="ARBA00022989"/>
    </source>
</evidence>
<keyword evidence="3" id="KW-0547">Nucleotide-binding</keyword>
<evidence type="ECO:0000256" key="8">
    <source>
        <dbReference type="SAM" id="MobiDB-lite"/>
    </source>
</evidence>
<reference evidence="12" key="1">
    <citation type="submission" date="2023-08" db="EMBL/GenBank/DDBJ databases">
        <authorList>
            <person name="Chen Y."/>
            <person name="Shah S."/>
            <person name="Dougan E. K."/>
            <person name="Thang M."/>
            <person name="Chan C."/>
        </authorList>
    </citation>
    <scope>NUCLEOTIDE SEQUENCE</scope>
</reference>
<evidence type="ECO:0000256" key="1">
    <source>
        <dbReference type="ARBA" id="ARBA00004141"/>
    </source>
</evidence>
<dbReference type="PRINTS" id="PR00119">
    <property type="entry name" value="CATATPASE"/>
</dbReference>
<dbReference type="SUPFAM" id="SSF81653">
    <property type="entry name" value="Calcium ATPase, transduction domain A"/>
    <property type="match status" value="1"/>
</dbReference>
<organism evidence="12 13">
    <name type="scientific">Effrenium voratum</name>
    <dbReference type="NCBI Taxonomy" id="2562239"/>
    <lineage>
        <taxon>Eukaryota</taxon>
        <taxon>Sar</taxon>
        <taxon>Alveolata</taxon>
        <taxon>Dinophyceae</taxon>
        <taxon>Suessiales</taxon>
        <taxon>Symbiodiniaceae</taxon>
        <taxon>Effrenium</taxon>
    </lineage>
</organism>
<dbReference type="InterPro" id="IPR036412">
    <property type="entry name" value="HAD-like_sf"/>
</dbReference>
<keyword evidence="13" id="KW-1185">Reference proteome</keyword>
<dbReference type="GO" id="GO:0016887">
    <property type="term" value="F:ATP hydrolysis activity"/>
    <property type="evidence" value="ECO:0007669"/>
    <property type="project" value="InterPro"/>
</dbReference>
<evidence type="ECO:0000256" key="7">
    <source>
        <dbReference type="ARBA" id="ARBA00023136"/>
    </source>
</evidence>
<dbReference type="InterPro" id="IPR008250">
    <property type="entry name" value="ATPase_P-typ_transduc_dom_A_sf"/>
</dbReference>
<dbReference type="AlphaFoldDB" id="A0AA36IYW8"/>
<feature type="region of interest" description="Disordered" evidence="8">
    <location>
        <begin position="721"/>
        <end position="761"/>
    </location>
</feature>
<feature type="domain" description="P-type ATPase A" evidence="10">
    <location>
        <begin position="122"/>
        <end position="233"/>
    </location>
</feature>
<dbReference type="GO" id="GO:0030007">
    <property type="term" value="P:intracellular potassium ion homeostasis"/>
    <property type="evidence" value="ECO:0007669"/>
    <property type="project" value="TreeGrafter"/>
</dbReference>
<evidence type="ECO:0000313" key="12">
    <source>
        <dbReference type="EMBL" id="CAJ1396012.1"/>
    </source>
</evidence>
<dbReference type="InterPro" id="IPR018303">
    <property type="entry name" value="ATPase_P-typ_P_site"/>
</dbReference>
<dbReference type="InterPro" id="IPR044492">
    <property type="entry name" value="P_typ_ATPase_HD_dom"/>
</dbReference>
<feature type="transmembrane region" description="Helical" evidence="9">
    <location>
        <begin position="296"/>
        <end position="320"/>
    </location>
</feature>
<dbReference type="InterPro" id="IPR023214">
    <property type="entry name" value="HAD_sf"/>
</dbReference>
<dbReference type="SUPFAM" id="SSF81660">
    <property type="entry name" value="Metal cation-transporting ATPase, ATP-binding domain N"/>
    <property type="match status" value="1"/>
</dbReference>
<keyword evidence="5" id="KW-1278">Translocase</keyword>
<dbReference type="Gene3D" id="3.40.1110.10">
    <property type="entry name" value="Calcium-transporting ATPase, cytoplasmic domain N"/>
    <property type="match status" value="1"/>
</dbReference>
<dbReference type="InterPro" id="IPR001757">
    <property type="entry name" value="P_typ_ATPase"/>
</dbReference>
<feature type="transmembrane region" description="Helical" evidence="9">
    <location>
        <begin position="941"/>
        <end position="960"/>
    </location>
</feature>
<dbReference type="InterPro" id="IPR023298">
    <property type="entry name" value="ATPase_P-typ_TM_dom_sf"/>
</dbReference>
<evidence type="ECO:0000259" key="11">
    <source>
        <dbReference type="Pfam" id="PF00689"/>
    </source>
</evidence>
<dbReference type="SFLD" id="SFLDS00003">
    <property type="entry name" value="Haloacid_Dehalogenase"/>
    <property type="match status" value="1"/>
</dbReference>
<protein>
    <submittedName>
        <fullName evidence="12">Uncharacterized protein</fullName>
    </submittedName>
</protein>
<dbReference type="GO" id="GO:0036376">
    <property type="term" value="P:sodium ion export across plasma membrane"/>
    <property type="evidence" value="ECO:0007669"/>
    <property type="project" value="TreeGrafter"/>
</dbReference>
<evidence type="ECO:0000256" key="4">
    <source>
        <dbReference type="ARBA" id="ARBA00022840"/>
    </source>
</evidence>
<dbReference type="InterPro" id="IPR059000">
    <property type="entry name" value="ATPase_P-type_domA"/>
</dbReference>
<dbReference type="Pfam" id="PF00122">
    <property type="entry name" value="E1-E2_ATPase"/>
    <property type="match status" value="1"/>
</dbReference>
<name>A0AA36IYW8_9DINO</name>
<sequence length="1195" mass="128638">MGRPKKTRPFPGSKRLSLGRSAARMESTPLLPGGGACPTGGTFGAEGLSSAEAKNRRAEDGPNVLDPPPKERSDAVVSYSLGDKHKAAILAAVVIFVCLLNTYGEYSGSGCGSQDAGSALIKMAPPRTTCLREGREVLLEASELVTGDVVLVKMGEVVPADMVILEATDLKANEAVLSGEPSEVSKSPDLPRDPQAPFQSNMLYSATEVVSGYGKAEVTDTGMRTQVGLIAKRLGQKKSIMEKNPLMVSVNKLATYLAAVLVVVILLATAVAFKTGYQDPAKPCAEEDERCFLETAALRAVVMAVALIPHGIPLICTIMLRVGSIEMARNQGVVMKVSAVDYLAATTVICTDKTGTLTEGRMAATQVMGFAASEAGEARESSLSFYPLKGLSPNGGIFPTASLTQKHKELMDQRFDPHIRRQDFSQPDLPDLGLAEADTDAGLFAKIHLACAFLSCHSTQLLDAGNGHWEARGNLTEAALKVAAAKGGLEDSFLDAYPRQAALEVPFNNTRKMAATVHQLPADGAASESKCALGMKFPAEASHFAILKGAPEKLAERCGALPRLSSLELQLPGRPMEAADLARLKQRNADLAHQALRSLLLAVKPLTQAEIAAMSSGSADDRLALILQDPGSVAPISLWGIYDPPRASVPPSIAKCHKAGIQVVMITGDQQATAAAIGKQIGILQPEDTMEECTALCGELHEKPRRSFQDKRLSRRASEILRDSSAKAEEKVDVSQKRGSKRLSVHDLRSPKDHEPEFRSEEELGAITSRVRCFARALPSDKVAIVASLMSRGHVVAMTGDGVNDAPALKNADVGVAMGITGTAVTQNASDLVLMDDNFSTIVLAIEEGRRIFGNVQKYVVANLSLKFGEMVSLMISIALGIVTPLQPTVQLLNLFVTHILCTMCFAFEGAEDYIMKIPPREVKNDLVLTRTQILCRWLPFVLYFPVVVYSSLCLGTWGLTGSMSNAVLLGSTRIDDLKLGRTLCEHAGWQREDGHFERDPRPFHCVCHTSLDGNPWSPSVPLEQWGGSAQKESVRPCSRPDLAQHWCWEDDVPRATRPVLGESCTEHGIKVGQTMALVTIMLGEVLSLMSFRTDGFFLFSIFKNPLYILSLAMNVSVMLVFVYNPQVASILDLVPLQRSQFLAAAALASSLVKLNEITKAFFRWQLAGQIAILEKEAQQRVAPSANAKEAVAKV</sequence>
<keyword evidence="4" id="KW-0067">ATP-binding</keyword>
<dbReference type="Pfam" id="PF00689">
    <property type="entry name" value="Cation_ATPase_C"/>
    <property type="match status" value="1"/>
</dbReference>
<feature type="compositionally biased region" description="Basic and acidic residues" evidence="8">
    <location>
        <begin position="744"/>
        <end position="761"/>
    </location>
</feature>
<dbReference type="SUPFAM" id="SSF56784">
    <property type="entry name" value="HAD-like"/>
    <property type="match status" value="1"/>
</dbReference>
<evidence type="ECO:0000259" key="10">
    <source>
        <dbReference type="Pfam" id="PF00122"/>
    </source>
</evidence>
<dbReference type="GO" id="GO:0005524">
    <property type="term" value="F:ATP binding"/>
    <property type="evidence" value="ECO:0007669"/>
    <property type="project" value="UniProtKB-KW"/>
</dbReference>